<dbReference type="GO" id="GO:0003677">
    <property type="term" value="F:DNA binding"/>
    <property type="evidence" value="ECO:0007669"/>
    <property type="project" value="UniProtKB-KW"/>
</dbReference>
<keyword evidence="2" id="KW-0238">DNA-binding</keyword>
<evidence type="ECO:0000313" key="2">
    <source>
        <dbReference type="EMBL" id="MBP0492161.1"/>
    </source>
</evidence>
<organism evidence="2 3">
    <name type="scientific">Roseomonas indoligenes</name>
    <dbReference type="NCBI Taxonomy" id="2820811"/>
    <lineage>
        <taxon>Bacteria</taxon>
        <taxon>Pseudomonadati</taxon>
        <taxon>Pseudomonadota</taxon>
        <taxon>Alphaproteobacteria</taxon>
        <taxon>Acetobacterales</taxon>
        <taxon>Roseomonadaceae</taxon>
        <taxon>Roseomonas</taxon>
    </lineage>
</organism>
<dbReference type="Gene3D" id="1.10.1220.10">
    <property type="entry name" value="Met repressor-like"/>
    <property type="match status" value="1"/>
</dbReference>
<reference evidence="2" key="1">
    <citation type="submission" date="2021-03" db="EMBL/GenBank/DDBJ databases">
        <authorList>
            <person name="So Y."/>
        </authorList>
    </citation>
    <scope>NUCLEOTIDE SEQUENCE</scope>
    <source>
        <strain evidence="2">SG15</strain>
    </source>
</reference>
<dbReference type="RefSeq" id="WP_209371473.1">
    <property type="nucleotide sequence ID" value="NZ_JAGIZA010000003.1"/>
</dbReference>
<dbReference type="AlphaFoldDB" id="A0A940S3E9"/>
<dbReference type="EMBL" id="JAGIZA010000003">
    <property type="protein sequence ID" value="MBP0492161.1"/>
    <property type="molecule type" value="Genomic_DNA"/>
</dbReference>
<dbReference type="SUPFAM" id="SSF47598">
    <property type="entry name" value="Ribbon-helix-helix"/>
    <property type="match status" value="1"/>
</dbReference>
<dbReference type="InterPro" id="IPR013321">
    <property type="entry name" value="Arc_rbn_hlx_hlx"/>
</dbReference>
<protein>
    <submittedName>
        <fullName evidence="2">Arc family DNA-binding protein</fullName>
    </submittedName>
</protein>
<dbReference type="InterPro" id="IPR005569">
    <property type="entry name" value="Arc_DNA-bd_dom"/>
</dbReference>
<gene>
    <name evidence="2" type="ORF">J5Y10_05145</name>
</gene>
<evidence type="ECO:0000259" key="1">
    <source>
        <dbReference type="Pfam" id="PF03869"/>
    </source>
</evidence>
<keyword evidence="3" id="KW-1185">Reference proteome</keyword>
<proteinExistence type="predicted"/>
<comment type="caution">
    <text evidence="2">The sequence shown here is derived from an EMBL/GenBank/DDBJ whole genome shotgun (WGS) entry which is preliminary data.</text>
</comment>
<accession>A0A940S3E9</accession>
<dbReference type="GO" id="GO:0006355">
    <property type="term" value="P:regulation of DNA-templated transcription"/>
    <property type="evidence" value="ECO:0007669"/>
    <property type="project" value="InterPro"/>
</dbReference>
<feature type="domain" description="Arc-like DNA binding" evidence="1">
    <location>
        <begin position="9"/>
        <end position="39"/>
    </location>
</feature>
<evidence type="ECO:0000313" key="3">
    <source>
        <dbReference type="Proteomes" id="UP000677537"/>
    </source>
</evidence>
<dbReference type="InterPro" id="IPR010985">
    <property type="entry name" value="Ribbon_hlx_hlx"/>
</dbReference>
<dbReference type="Pfam" id="PF03869">
    <property type="entry name" value="Arc"/>
    <property type="match status" value="1"/>
</dbReference>
<name>A0A940S3E9_9PROT</name>
<sequence length="69" mass="7589">MARTKTKMAARFTLRIPRPLKGWLEAQAEENDRSMNGQIEFLLELARLGVQQPRPLGGGQPAAGEASRA</sequence>
<dbReference type="Proteomes" id="UP000677537">
    <property type="component" value="Unassembled WGS sequence"/>
</dbReference>